<dbReference type="PRINTS" id="PR01758">
    <property type="entry name" value="CAPSULEPROTB"/>
</dbReference>
<dbReference type="Pfam" id="PF08245">
    <property type="entry name" value="Mur_ligase_M"/>
    <property type="match status" value="1"/>
</dbReference>
<dbReference type="PANTHER" id="PTHR43445">
    <property type="entry name" value="UDP-N-ACETYLMURAMATE--L-ALANINE LIGASE-RELATED"/>
    <property type="match status" value="1"/>
</dbReference>
<dbReference type="GO" id="GO:0005524">
    <property type="term" value="F:ATP binding"/>
    <property type="evidence" value="ECO:0007669"/>
    <property type="project" value="InterPro"/>
</dbReference>
<keyword evidence="2" id="KW-0436">Ligase</keyword>
<dbReference type="eggNOG" id="COG0285">
    <property type="taxonomic scope" value="Bacteria"/>
</dbReference>
<dbReference type="RefSeq" id="WP_006188968.1">
    <property type="nucleotide sequence ID" value="NZ_ACYH01000040.1"/>
</dbReference>
<comment type="caution">
    <text evidence="2">The sequence shown here is derived from an EMBL/GenBank/DDBJ whole genome shotgun (WGS) entry which is preliminary data.</text>
</comment>
<protein>
    <submittedName>
        <fullName evidence="2">Poly-gamma-glutamate synthase PgsB</fullName>
        <ecNumber evidence="2">6.3.2.-</ecNumber>
    </submittedName>
</protein>
<dbReference type="AlphaFoldDB" id="C8PQW2"/>
<dbReference type="GO" id="GO:0016020">
    <property type="term" value="C:membrane"/>
    <property type="evidence" value="ECO:0007669"/>
    <property type="project" value="InterPro"/>
</dbReference>
<organism evidence="2 3">
    <name type="scientific">Treponema vincentii ATCC 35580</name>
    <dbReference type="NCBI Taxonomy" id="596324"/>
    <lineage>
        <taxon>Bacteria</taxon>
        <taxon>Pseudomonadati</taxon>
        <taxon>Spirochaetota</taxon>
        <taxon>Spirochaetia</taxon>
        <taxon>Spirochaetales</taxon>
        <taxon>Treponemataceae</taxon>
        <taxon>Treponema</taxon>
    </lineage>
</organism>
<dbReference type="STRING" id="596324.TREVI0001_2336"/>
<dbReference type="EMBL" id="ACYH01000040">
    <property type="protein sequence ID" value="EEV20174.1"/>
    <property type="molecule type" value="Genomic_DNA"/>
</dbReference>
<dbReference type="OrthoDB" id="2884at2"/>
<dbReference type="InterPro" id="IPR036565">
    <property type="entry name" value="Mur-like_cat_sf"/>
</dbReference>
<sequence length="378" mass="42958">MVLVICSLLYILYLCAEYRYLKHERKKLKYLIHINGTRGKSTLCRLVDAGLRGGGYKVFTKTTGTAPRIIDVDAVEREINRQGKANIREQIKAVHWAVRQNAEVLVVECMAVKPELQRICEQRILTADITAITNVREDHLDEMGASLDSIAHSLAQTIPTNAVFFTADAAYFPFFRQVCASRHSRAFLSGEQLEQYREIDFPDNVALALEICRYLGVDTQKALSAMKSYYKDPGSLKVVAYRNAKGSTVFFINTLAANDPCSTEIILKNSMTKPYWQHKKFLLINNRADRLSRLAQYVSFTVQHQQLFDAVLVSGESQQLFYNRLMEHTVDRAKVIMLTDESYFDTLDCDAVVFAAGNICRSGKKLVDYFEKNGRECV</sequence>
<dbReference type="NCBIfam" id="TIGR04012">
    <property type="entry name" value="poly_gGlu_PgsB"/>
    <property type="match status" value="1"/>
</dbReference>
<dbReference type="InterPro" id="IPR050061">
    <property type="entry name" value="MurCDEF_pg_biosynth"/>
</dbReference>
<feature type="domain" description="Mur ligase central" evidence="1">
    <location>
        <begin position="34"/>
        <end position="192"/>
    </location>
</feature>
<proteinExistence type="predicted"/>
<name>C8PQW2_9SPIR</name>
<dbReference type="GO" id="GO:0016881">
    <property type="term" value="F:acid-amino acid ligase activity"/>
    <property type="evidence" value="ECO:0007669"/>
    <property type="project" value="InterPro"/>
</dbReference>
<evidence type="ECO:0000313" key="3">
    <source>
        <dbReference type="Proteomes" id="UP000004509"/>
    </source>
</evidence>
<dbReference type="InterPro" id="IPR008337">
    <property type="entry name" value="Capsule_biosynth_CapB"/>
</dbReference>
<accession>C8PQW2</accession>
<dbReference type="Proteomes" id="UP000004509">
    <property type="component" value="Unassembled WGS sequence"/>
</dbReference>
<dbReference type="SUPFAM" id="SSF53623">
    <property type="entry name" value="MurD-like peptide ligases, catalytic domain"/>
    <property type="match status" value="1"/>
</dbReference>
<dbReference type="InterPro" id="IPR013221">
    <property type="entry name" value="Mur_ligase_cen"/>
</dbReference>
<reference evidence="2 3" key="1">
    <citation type="submission" date="2009-07" db="EMBL/GenBank/DDBJ databases">
        <authorList>
            <person name="Madupu R."/>
            <person name="Sebastian Y."/>
            <person name="Durkin A.S."/>
            <person name="Torralba M."/>
            <person name="Methe B."/>
            <person name="Sutton G.G."/>
            <person name="Strausberg R.L."/>
            <person name="Nelson K.E."/>
        </authorList>
    </citation>
    <scope>NUCLEOTIDE SEQUENCE [LARGE SCALE GENOMIC DNA]</scope>
    <source>
        <strain evidence="2 3">ATCC 35580</strain>
    </source>
</reference>
<gene>
    <name evidence="2" type="primary">pgsB</name>
    <name evidence="2" type="ORF">TREVI0001_2336</name>
</gene>
<evidence type="ECO:0000259" key="1">
    <source>
        <dbReference type="Pfam" id="PF08245"/>
    </source>
</evidence>
<dbReference type="GO" id="GO:0045227">
    <property type="term" value="P:capsule polysaccharide biosynthetic process"/>
    <property type="evidence" value="ECO:0007669"/>
    <property type="project" value="InterPro"/>
</dbReference>
<dbReference type="Gene3D" id="3.40.1190.10">
    <property type="entry name" value="Mur-like, catalytic domain"/>
    <property type="match status" value="1"/>
</dbReference>
<dbReference type="EC" id="6.3.2.-" evidence="2"/>
<evidence type="ECO:0000313" key="2">
    <source>
        <dbReference type="EMBL" id="EEV20174.1"/>
    </source>
</evidence>
<dbReference type="PANTHER" id="PTHR43445:SF1">
    <property type="entry name" value="PGA SYNTHASE CAPB"/>
    <property type="match status" value="1"/>
</dbReference>